<dbReference type="EMBL" id="UASS01000011">
    <property type="protein sequence ID" value="SPX60622.1"/>
    <property type="molecule type" value="Genomic_DNA"/>
</dbReference>
<feature type="chain" id="PRO_5036003052" description="Secreted protein" evidence="1">
    <location>
        <begin position="21"/>
        <end position="158"/>
    </location>
</feature>
<evidence type="ECO:0000313" key="2">
    <source>
        <dbReference type="EMBL" id="KTC96707.1"/>
    </source>
</evidence>
<proteinExistence type="predicted"/>
<name>A0A0W0TMB9_9GAMM</name>
<dbReference type="Proteomes" id="UP000251942">
    <property type="component" value="Unassembled WGS sequence"/>
</dbReference>
<evidence type="ECO:0008006" key="6">
    <source>
        <dbReference type="Google" id="ProtNLM"/>
    </source>
</evidence>
<evidence type="ECO:0000313" key="5">
    <source>
        <dbReference type="Proteomes" id="UP000251942"/>
    </source>
</evidence>
<dbReference type="RefSeq" id="WP_058445650.1">
    <property type="nucleotide sequence ID" value="NZ_CAAAHT010000003.1"/>
</dbReference>
<dbReference type="EMBL" id="LNYB01000080">
    <property type="protein sequence ID" value="KTC96707.1"/>
    <property type="molecule type" value="Genomic_DNA"/>
</dbReference>
<feature type="signal peptide" evidence="1">
    <location>
        <begin position="1"/>
        <end position="20"/>
    </location>
</feature>
<organism evidence="2 4">
    <name type="scientific">Legionella feeleii</name>
    <dbReference type="NCBI Taxonomy" id="453"/>
    <lineage>
        <taxon>Bacteria</taxon>
        <taxon>Pseudomonadati</taxon>
        <taxon>Pseudomonadota</taxon>
        <taxon>Gammaproteobacteria</taxon>
        <taxon>Legionellales</taxon>
        <taxon>Legionellaceae</taxon>
        <taxon>Legionella</taxon>
    </lineage>
</organism>
<dbReference type="Proteomes" id="UP000054698">
    <property type="component" value="Unassembled WGS sequence"/>
</dbReference>
<evidence type="ECO:0000313" key="3">
    <source>
        <dbReference type="EMBL" id="SPX60622.1"/>
    </source>
</evidence>
<evidence type="ECO:0000313" key="4">
    <source>
        <dbReference type="Proteomes" id="UP000054698"/>
    </source>
</evidence>
<accession>A0A0W0TMB9</accession>
<reference evidence="3 5" key="2">
    <citation type="submission" date="2018-06" db="EMBL/GenBank/DDBJ databases">
        <authorList>
            <consortium name="Pathogen Informatics"/>
            <person name="Doyle S."/>
        </authorList>
    </citation>
    <scope>NUCLEOTIDE SEQUENCE [LARGE SCALE GENOMIC DNA]</scope>
    <source>
        <strain evidence="3 5">NCTC12022</strain>
    </source>
</reference>
<sequence length="158" mass="17438">MNILALIVLIGFNLTTVAFADDGPYMGPSNPVIPADNDKIRLSLAECIEDTNEMTSDNETHDLAKEVCELRTQHQAARQQVLKGLTELVAQYKGMTNHDHDQRLAQTISLIQSNVKTCLDALASQEYCHNIACVTLPELDAIFCDNQATAIINRILGR</sequence>
<reference evidence="2 4" key="1">
    <citation type="submission" date="2015-11" db="EMBL/GenBank/DDBJ databases">
        <title>Genomic analysis of 38 Legionella species identifies large and diverse effector repertoires.</title>
        <authorList>
            <person name="Burstein D."/>
            <person name="Amaro F."/>
            <person name="Zusman T."/>
            <person name="Lifshitz Z."/>
            <person name="Cohen O."/>
            <person name="Gilbert J.A."/>
            <person name="Pupko T."/>
            <person name="Shuman H.A."/>
            <person name="Segal G."/>
        </authorList>
    </citation>
    <scope>NUCLEOTIDE SEQUENCE [LARGE SCALE GENOMIC DNA]</scope>
    <source>
        <strain evidence="2 4">WO-44C</strain>
    </source>
</reference>
<dbReference type="AlphaFoldDB" id="A0A0W0TMB9"/>
<keyword evidence="1" id="KW-0732">Signal</keyword>
<protein>
    <recommendedName>
        <fullName evidence="6">Secreted protein</fullName>
    </recommendedName>
</protein>
<gene>
    <name evidence="2" type="ORF">Lfee_1619</name>
    <name evidence="3" type="ORF">NCTC12022_01354</name>
</gene>
<keyword evidence="4" id="KW-1185">Reference proteome</keyword>
<dbReference type="OrthoDB" id="5637725at2"/>
<evidence type="ECO:0000256" key="1">
    <source>
        <dbReference type="SAM" id="SignalP"/>
    </source>
</evidence>
<dbReference type="PATRIC" id="fig|453.4.peg.1778"/>